<organism evidence="1 2">
    <name type="scientific">Sphaerodactylus townsendi</name>
    <dbReference type="NCBI Taxonomy" id="933632"/>
    <lineage>
        <taxon>Eukaryota</taxon>
        <taxon>Metazoa</taxon>
        <taxon>Chordata</taxon>
        <taxon>Craniata</taxon>
        <taxon>Vertebrata</taxon>
        <taxon>Euteleostomi</taxon>
        <taxon>Lepidosauria</taxon>
        <taxon>Squamata</taxon>
        <taxon>Bifurcata</taxon>
        <taxon>Gekkota</taxon>
        <taxon>Sphaerodactylidae</taxon>
        <taxon>Sphaerodactylus</taxon>
    </lineage>
</organism>
<protein>
    <submittedName>
        <fullName evidence="1">Myocyte-specific enhancer factor 2D</fullName>
    </submittedName>
</protein>
<evidence type="ECO:0000313" key="1">
    <source>
        <dbReference type="EMBL" id="KAH8015815.1"/>
    </source>
</evidence>
<evidence type="ECO:0000313" key="2">
    <source>
        <dbReference type="Proteomes" id="UP000827872"/>
    </source>
</evidence>
<name>A0ACB8G7S4_9SAUR</name>
<sequence length="115" mass="12515">MPSIEAVQGSHLSHATTLTVNTNPNISIKSEPVSPNRERNTATPLSSFPHQARHEPTGRSPVDSLSSNASSYEGNEREDQSRADFGSSLGLLRPTTEAEGENQSVKRMRLDAWVT</sequence>
<dbReference type="Proteomes" id="UP000827872">
    <property type="component" value="Linkage Group LG01"/>
</dbReference>
<dbReference type="EMBL" id="CM037614">
    <property type="protein sequence ID" value="KAH8015815.1"/>
    <property type="molecule type" value="Genomic_DNA"/>
</dbReference>
<keyword evidence="2" id="KW-1185">Reference proteome</keyword>
<proteinExistence type="predicted"/>
<comment type="caution">
    <text evidence="1">The sequence shown here is derived from an EMBL/GenBank/DDBJ whole genome shotgun (WGS) entry which is preliminary data.</text>
</comment>
<reference evidence="1" key="1">
    <citation type="submission" date="2021-08" db="EMBL/GenBank/DDBJ databases">
        <title>The first chromosome-level gecko genome reveals the dynamic sex chromosomes of Neotropical dwarf geckos (Sphaerodactylidae: Sphaerodactylus).</title>
        <authorList>
            <person name="Pinto B.J."/>
            <person name="Keating S.E."/>
            <person name="Gamble T."/>
        </authorList>
    </citation>
    <scope>NUCLEOTIDE SEQUENCE</scope>
    <source>
        <strain evidence="1">TG3544</strain>
    </source>
</reference>
<accession>A0ACB8G7S4</accession>
<gene>
    <name evidence="1" type="primary">MEF2D_3</name>
    <name evidence="1" type="ORF">K3G42_008996</name>
</gene>